<dbReference type="Pfam" id="PF00109">
    <property type="entry name" value="ketoacyl-synt"/>
    <property type="match status" value="1"/>
</dbReference>
<accession>A0A0F4PKR6</accession>
<dbReference type="EMBL" id="JXXZ01000006">
    <property type="protein sequence ID" value="KJZ00534.1"/>
    <property type="molecule type" value="Genomic_DNA"/>
</dbReference>
<dbReference type="InterPro" id="IPR018201">
    <property type="entry name" value="Ketoacyl_synth_AS"/>
</dbReference>
<reference evidence="6 7" key="1">
    <citation type="journal article" date="2015" name="BMC Genomics">
        <title>Genome mining reveals unlocked bioactive potential of marine Gram-negative bacteria.</title>
        <authorList>
            <person name="Machado H."/>
            <person name="Sonnenschein E.C."/>
            <person name="Melchiorsen J."/>
            <person name="Gram L."/>
        </authorList>
    </citation>
    <scope>NUCLEOTIDE SEQUENCE [LARGE SCALE GENOMIC DNA]</scope>
    <source>
        <strain evidence="6 7">S3137</strain>
    </source>
</reference>
<evidence type="ECO:0000259" key="5">
    <source>
        <dbReference type="PROSITE" id="PS52004"/>
    </source>
</evidence>
<dbReference type="GO" id="GO:0005829">
    <property type="term" value="C:cytosol"/>
    <property type="evidence" value="ECO:0007669"/>
    <property type="project" value="TreeGrafter"/>
</dbReference>
<comment type="similarity">
    <text evidence="2 4">Belongs to the thiolase-like superfamily. Beta-ketoacyl-ACP synthases family.</text>
</comment>
<dbReference type="GeneID" id="58228349"/>
<dbReference type="InterPro" id="IPR020841">
    <property type="entry name" value="PKS_Beta-ketoAc_synthase_dom"/>
</dbReference>
<evidence type="ECO:0000256" key="4">
    <source>
        <dbReference type="RuleBase" id="RU003694"/>
    </source>
</evidence>
<dbReference type="InterPro" id="IPR014030">
    <property type="entry name" value="Ketoacyl_synth_N"/>
</dbReference>
<comment type="pathway">
    <text evidence="1">Lipid metabolism; fatty acid biosynthesis.</text>
</comment>
<dbReference type="OrthoDB" id="9808669at2"/>
<dbReference type="Gene3D" id="3.40.47.10">
    <property type="match status" value="1"/>
</dbReference>
<dbReference type="PROSITE" id="PS52004">
    <property type="entry name" value="KS3_2"/>
    <property type="match status" value="1"/>
</dbReference>
<protein>
    <recommendedName>
        <fullName evidence="5">Ketosynthase family 3 (KS3) domain-containing protein</fullName>
    </recommendedName>
</protein>
<dbReference type="PANTHER" id="PTHR11712">
    <property type="entry name" value="POLYKETIDE SYNTHASE-RELATED"/>
    <property type="match status" value="1"/>
</dbReference>
<feature type="domain" description="Ketosynthase family 3 (KS3)" evidence="5">
    <location>
        <begin position="1"/>
        <end position="389"/>
    </location>
</feature>
<keyword evidence="3 4" id="KW-0808">Transferase</keyword>
<dbReference type="SUPFAM" id="SSF53901">
    <property type="entry name" value="Thiolase-like"/>
    <property type="match status" value="2"/>
</dbReference>
<dbReference type="UniPathway" id="UPA00094"/>
<dbReference type="InterPro" id="IPR016039">
    <property type="entry name" value="Thiolase-like"/>
</dbReference>
<evidence type="ECO:0000313" key="6">
    <source>
        <dbReference type="EMBL" id="KJZ00534.1"/>
    </source>
</evidence>
<dbReference type="GO" id="GO:0006633">
    <property type="term" value="P:fatty acid biosynthetic process"/>
    <property type="evidence" value="ECO:0007669"/>
    <property type="project" value="UniProtKB-UniPathway"/>
</dbReference>
<dbReference type="Proteomes" id="UP000033664">
    <property type="component" value="Unassembled WGS sequence"/>
</dbReference>
<evidence type="ECO:0000313" key="7">
    <source>
        <dbReference type="Proteomes" id="UP000033664"/>
    </source>
</evidence>
<keyword evidence="7" id="KW-1185">Reference proteome</keyword>
<dbReference type="GO" id="GO:0004315">
    <property type="term" value="F:3-oxoacyl-[acyl-carrier-protein] synthase activity"/>
    <property type="evidence" value="ECO:0007669"/>
    <property type="project" value="InterPro"/>
</dbReference>
<name>A0A0F4PKR6_9GAMM</name>
<evidence type="ECO:0000256" key="1">
    <source>
        <dbReference type="ARBA" id="ARBA00005194"/>
    </source>
</evidence>
<dbReference type="PANTHER" id="PTHR11712:SF320">
    <property type="entry name" value="BETA-KETOACYL SYNTHASE"/>
    <property type="match status" value="1"/>
</dbReference>
<dbReference type="PATRIC" id="fig|151081.8.peg.2720"/>
<organism evidence="6 7">
    <name type="scientific">Pseudoalteromonas ruthenica</name>
    <dbReference type="NCBI Taxonomy" id="151081"/>
    <lineage>
        <taxon>Bacteria</taxon>
        <taxon>Pseudomonadati</taxon>
        <taxon>Pseudomonadota</taxon>
        <taxon>Gammaproteobacteria</taxon>
        <taxon>Alteromonadales</taxon>
        <taxon>Pseudoalteromonadaceae</taxon>
        <taxon>Pseudoalteromonas</taxon>
    </lineage>
</organism>
<dbReference type="InterPro" id="IPR014031">
    <property type="entry name" value="Ketoacyl_synth_C"/>
</dbReference>
<comment type="caution">
    <text evidence="6">The sequence shown here is derived from an EMBL/GenBank/DDBJ whole genome shotgun (WGS) entry which is preliminary data.</text>
</comment>
<dbReference type="PROSITE" id="PS00606">
    <property type="entry name" value="KS3_1"/>
    <property type="match status" value="1"/>
</dbReference>
<dbReference type="eggNOG" id="COG0304">
    <property type="taxonomic scope" value="Bacteria"/>
</dbReference>
<dbReference type="RefSeq" id="WP_045979927.1">
    <property type="nucleotide sequence ID" value="NZ_JXXY01000015.1"/>
</dbReference>
<proteinExistence type="inferred from homology"/>
<evidence type="ECO:0000256" key="2">
    <source>
        <dbReference type="ARBA" id="ARBA00008467"/>
    </source>
</evidence>
<sequence length="391" mass="40639">MNAWLNDLALVSALGADTSAHLDALSGEQRSGLAQVAGLDNEGMTPYLGQVANLPLDSSGRNNAMIDLALAQLTNTLDKLRSRVAAHRIAVIIGTSTADIYDGERARAQQARHGSWPKHYHYHQQSLDAPAQYISNKLALEGPCYSISTACSSSSKALSSAKAMLQAGLADAVICGGADSLCQLTVNGFKALASTSAGICQPFAQQRDGINIGEGVGLFIMTRSADFGSARCALLGCGSSSDAYHMSAPEPQGKGAIAAMHQALAEAALTATDIDYINAHGTATVKNDAMEARAIADVIGAQTPVSSSKHLTGHTLGAAGAIEAGLCWLLIEQQRLGKTLTLPYHSGYALDASLATINLVQQPTRERPKTCMSNSFAFGGNNASIIIGEIA</sequence>
<dbReference type="NCBIfam" id="NF006618">
    <property type="entry name" value="PRK09185.1"/>
    <property type="match status" value="1"/>
</dbReference>
<dbReference type="Pfam" id="PF02801">
    <property type="entry name" value="Ketoacyl-synt_C"/>
    <property type="match status" value="1"/>
</dbReference>
<evidence type="ECO:0000256" key="3">
    <source>
        <dbReference type="ARBA" id="ARBA00022679"/>
    </source>
</evidence>
<dbReference type="InterPro" id="IPR000794">
    <property type="entry name" value="Beta-ketoacyl_synthase"/>
</dbReference>
<dbReference type="AlphaFoldDB" id="A0A0F4PKR6"/>
<dbReference type="SMART" id="SM00825">
    <property type="entry name" value="PKS_KS"/>
    <property type="match status" value="1"/>
</dbReference>
<gene>
    <name evidence="6" type="ORF">TW72_07595</name>
</gene>